<evidence type="ECO:0000313" key="8">
    <source>
        <dbReference type="Proteomes" id="UP000567179"/>
    </source>
</evidence>
<dbReference type="Pfam" id="PF00503">
    <property type="entry name" value="G-alpha"/>
    <property type="match status" value="1"/>
</dbReference>
<dbReference type="GO" id="GO:0005834">
    <property type="term" value="C:heterotrimeric G-protein complex"/>
    <property type="evidence" value="ECO:0007669"/>
    <property type="project" value="TreeGrafter"/>
</dbReference>
<accession>A0A8H5F0K6</accession>
<dbReference type="Proteomes" id="UP000567179">
    <property type="component" value="Unassembled WGS sequence"/>
</dbReference>
<organism evidence="7 8">
    <name type="scientific">Psilocybe cf. subviscida</name>
    <dbReference type="NCBI Taxonomy" id="2480587"/>
    <lineage>
        <taxon>Eukaryota</taxon>
        <taxon>Fungi</taxon>
        <taxon>Dikarya</taxon>
        <taxon>Basidiomycota</taxon>
        <taxon>Agaricomycotina</taxon>
        <taxon>Agaricomycetes</taxon>
        <taxon>Agaricomycetidae</taxon>
        <taxon>Agaricales</taxon>
        <taxon>Agaricineae</taxon>
        <taxon>Strophariaceae</taxon>
        <taxon>Psilocybe</taxon>
    </lineage>
</organism>
<proteinExistence type="predicted"/>
<sequence>MRFAPEHFDSERPRWKTIIYLNIIAAIKTIFDALEEERKDSGQFNEASMRAYLCVRLGLSPLGIIEVLAPMCKDSRAVVKSGSGWKTLLPTKLLPFSAGGGCSRLGTEKDPLSILIAQKDNIEALWLEDEIQQILSRRRPRLRQSPGLFMDDISRILTPDYVPNDSDILRARTRTMGVEEHYFCVERRVFPSGAESEVNYHIIEVGDSRSQRASWASLFNNVDTIVCLAPLLFNEFLKEERNINRLEDSILLWKETCENKLLAKAPIVLFLNKMDILAATLQVGVQVKRYVASYGNRPNDLPHVTKYFRDKFRDFHRKYSPGPRSLFCHETYAINIDSIGIIIASVGEHILYQHLRSGGLV</sequence>
<dbReference type="InterPro" id="IPR001019">
    <property type="entry name" value="Gprotein_alpha_su"/>
</dbReference>
<keyword evidence="8" id="KW-1185">Reference proteome</keyword>
<dbReference type="GO" id="GO:0001664">
    <property type="term" value="F:G protein-coupled receptor binding"/>
    <property type="evidence" value="ECO:0007669"/>
    <property type="project" value="TreeGrafter"/>
</dbReference>
<gene>
    <name evidence="7" type="ORF">D9619_008512</name>
</gene>
<dbReference type="OrthoDB" id="5817230at2759"/>
<evidence type="ECO:0008006" key="9">
    <source>
        <dbReference type="Google" id="ProtNLM"/>
    </source>
</evidence>
<dbReference type="SMART" id="SM00275">
    <property type="entry name" value="G_alpha"/>
    <property type="match status" value="1"/>
</dbReference>
<comment type="caution">
    <text evidence="7">The sequence shown here is derived from an EMBL/GenBank/DDBJ whole genome shotgun (WGS) entry which is preliminary data.</text>
</comment>
<feature type="binding site" evidence="5">
    <location>
        <position position="333"/>
    </location>
    <ligand>
        <name>GTP</name>
        <dbReference type="ChEBI" id="CHEBI:37565"/>
    </ligand>
</feature>
<evidence type="ECO:0000256" key="4">
    <source>
        <dbReference type="ARBA" id="ARBA00023224"/>
    </source>
</evidence>
<feature type="binding site" evidence="5">
    <location>
        <begin position="169"/>
        <end position="175"/>
    </location>
    <ligand>
        <name>GTP</name>
        <dbReference type="ChEBI" id="CHEBI:37565"/>
    </ligand>
</feature>
<keyword evidence="4" id="KW-0807">Transducer</keyword>
<evidence type="ECO:0000256" key="1">
    <source>
        <dbReference type="ARBA" id="ARBA00022723"/>
    </source>
</evidence>
<dbReference type="SUPFAM" id="SSF52540">
    <property type="entry name" value="P-loop containing nucleoside triphosphate hydrolases"/>
    <property type="match status" value="1"/>
</dbReference>
<dbReference type="SUPFAM" id="SSF47895">
    <property type="entry name" value="Transducin (alpha subunit), insertion domain"/>
    <property type="match status" value="1"/>
</dbReference>
<keyword evidence="2 5" id="KW-0547">Nucleotide-binding</keyword>
<dbReference type="Gene3D" id="1.10.400.10">
    <property type="entry name" value="GI Alpha 1, domain 2-like"/>
    <property type="match status" value="1"/>
</dbReference>
<dbReference type="FunFam" id="3.40.50.300:FF:000692">
    <property type="entry name" value="Guanine nucleotide-binding protein subunit alpha"/>
    <property type="match status" value="1"/>
</dbReference>
<evidence type="ECO:0000256" key="6">
    <source>
        <dbReference type="PIRSR" id="PIRSR601019-2"/>
    </source>
</evidence>
<dbReference type="AlphaFoldDB" id="A0A8H5F0K6"/>
<evidence type="ECO:0000256" key="5">
    <source>
        <dbReference type="PIRSR" id="PIRSR601019-1"/>
    </source>
</evidence>
<dbReference type="GO" id="GO:0046872">
    <property type="term" value="F:metal ion binding"/>
    <property type="evidence" value="ECO:0007669"/>
    <property type="project" value="UniProtKB-KW"/>
</dbReference>
<keyword evidence="3 5" id="KW-0342">GTP-binding</keyword>
<dbReference type="GO" id="GO:0003924">
    <property type="term" value="F:GTPase activity"/>
    <property type="evidence" value="ECO:0007669"/>
    <property type="project" value="InterPro"/>
</dbReference>
<evidence type="ECO:0000256" key="2">
    <source>
        <dbReference type="ARBA" id="ARBA00022741"/>
    </source>
</evidence>
<dbReference type="GO" id="GO:0005525">
    <property type="term" value="F:GTP binding"/>
    <property type="evidence" value="ECO:0007669"/>
    <property type="project" value="UniProtKB-KW"/>
</dbReference>
<evidence type="ECO:0000313" key="7">
    <source>
        <dbReference type="EMBL" id="KAF5319274.1"/>
    </source>
</evidence>
<keyword evidence="6" id="KW-0460">Magnesium</keyword>
<dbReference type="Gene3D" id="3.40.50.300">
    <property type="entry name" value="P-loop containing nucleotide triphosphate hydrolases"/>
    <property type="match status" value="1"/>
</dbReference>
<dbReference type="PANTHER" id="PTHR10218">
    <property type="entry name" value="GTP-BINDING PROTEIN ALPHA SUBUNIT"/>
    <property type="match status" value="1"/>
</dbReference>
<evidence type="ECO:0000256" key="3">
    <source>
        <dbReference type="ARBA" id="ARBA00023134"/>
    </source>
</evidence>
<dbReference type="GO" id="GO:0031683">
    <property type="term" value="F:G-protein beta/gamma-subunit complex binding"/>
    <property type="evidence" value="ECO:0007669"/>
    <property type="project" value="InterPro"/>
</dbReference>
<dbReference type="PRINTS" id="PR00318">
    <property type="entry name" value="GPROTEINA"/>
</dbReference>
<keyword evidence="1 6" id="KW-0479">Metal-binding</keyword>
<dbReference type="InterPro" id="IPR027417">
    <property type="entry name" value="P-loop_NTPase"/>
</dbReference>
<dbReference type="PROSITE" id="PS51882">
    <property type="entry name" value="G_ALPHA"/>
    <property type="match status" value="1"/>
</dbReference>
<feature type="binding site" evidence="5">
    <location>
        <begin position="272"/>
        <end position="275"/>
    </location>
    <ligand>
        <name>GTP</name>
        <dbReference type="ChEBI" id="CHEBI:37565"/>
    </ligand>
</feature>
<dbReference type="GO" id="GO:0007188">
    <property type="term" value="P:adenylate cyclase-modulating G protein-coupled receptor signaling pathway"/>
    <property type="evidence" value="ECO:0007669"/>
    <property type="project" value="TreeGrafter"/>
</dbReference>
<dbReference type="EMBL" id="JAACJJ010000029">
    <property type="protein sequence ID" value="KAF5319274.1"/>
    <property type="molecule type" value="Genomic_DNA"/>
</dbReference>
<protein>
    <recommendedName>
        <fullName evidence="9">G protein alpha subunit</fullName>
    </recommendedName>
</protein>
<dbReference type="InterPro" id="IPR011025">
    <property type="entry name" value="GproteinA_insert"/>
</dbReference>
<dbReference type="PANTHER" id="PTHR10218:SF360">
    <property type="entry name" value="GUANINE NUCLEOTIDE-BINDING PROTEIN SUBUNIT ALPHA HOMOLOG"/>
    <property type="match status" value="1"/>
</dbReference>
<dbReference type="GO" id="GO:0005737">
    <property type="term" value="C:cytoplasm"/>
    <property type="evidence" value="ECO:0007669"/>
    <property type="project" value="TreeGrafter"/>
</dbReference>
<name>A0A8H5F0K6_9AGAR</name>
<reference evidence="7 8" key="1">
    <citation type="journal article" date="2020" name="ISME J.">
        <title>Uncovering the hidden diversity of litter-decomposition mechanisms in mushroom-forming fungi.</title>
        <authorList>
            <person name="Floudas D."/>
            <person name="Bentzer J."/>
            <person name="Ahren D."/>
            <person name="Johansson T."/>
            <person name="Persson P."/>
            <person name="Tunlid A."/>
        </authorList>
    </citation>
    <scope>NUCLEOTIDE SEQUENCE [LARGE SCALE GENOMIC DNA]</scope>
    <source>
        <strain evidence="7 8">CBS 101986</strain>
    </source>
</reference>
<feature type="binding site" evidence="6">
    <location>
        <position position="175"/>
    </location>
    <ligand>
        <name>Mg(2+)</name>
        <dbReference type="ChEBI" id="CHEBI:18420"/>
    </ligand>
</feature>